<sequence>MDRPNQGQQLNIGQPFALRRAATLPTAVATEAHLQDFAQRQHRIAVELRIKPGIYMDSPGFANNASSLDARCQSARIYSACLCGVTAGHNANRLPRSHYFSGLLWPLCLSDFRGWVRPIASSIVHRSQTAGGCTAEILWIHALAKRSLLASNAHAMRASLFASAAAATFTPRLLAS</sequence>
<comment type="caution">
    <text evidence="1">The sequence shown here is derived from an EMBL/GenBank/DDBJ whole genome shotgun (WGS) entry which is preliminary data.</text>
</comment>
<protein>
    <submittedName>
        <fullName evidence="1">Uncharacterized protein</fullName>
    </submittedName>
</protein>
<organism evidence="1 2">
    <name type="scientific">Caballeronia sordidicola</name>
    <name type="common">Burkholderia sordidicola</name>
    <dbReference type="NCBI Taxonomy" id="196367"/>
    <lineage>
        <taxon>Bacteria</taxon>
        <taxon>Pseudomonadati</taxon>
        <taxon>Pseudomonadota</taxon>
        <taxon>Betaproteobacteria</taxon>
        <taxon>Burkholderiales</taxon>
        <taxon>Burkholderiaceae</taxon>
        <taxon>Caballeronia</taxon>
    </lineage>
</organism>
<dbReference type="EMBL" id="MTHB01000054">
    <property type="protein sequence ID" value="OXC78735.1"/>
    <property type="molecule type" value="Genomic_DNA"/>
</dbReference>
<name>A0A226X5H2_CABSO</name>
<accession>A0A226X5H2</accession>
<gene>
    <name evidence="1" type="ORF">BSU04_10255</name>
</gene>
<reference evidence="2" key="1">
    <citation type="submission" date="2017-01" db="EMBL/GenBank/DDBJ databases">
        <title>Genome Analysis of Deinococcus marmoris KOPRI26562.</title>
        <authorList>
            <person name="Kim J.H."/>
            <person name="Oh H.-M."/>
        </authorList>
    </citation>
    <scope>NUCLEOTIDE SEQUENCE [LARGE SCALE GENOMIC DNA]</scope>
    <source>
        <strain evidence="2">PAMC 26633</strain>
    </source>
</reference>
<evidence type="ECO:0000313" key="1">
    <source>
        <dbReference type="EMBL" id="OXC78735.1"/>
    </source>
</evidence>
<dbReference type="Proteomes" id="UP000214720">
    <property type="component" value="Unassembled WGS sequence"/>
</dbReference>
<evidence type="ECO:0000313" key="2">
    <source>
        <dbReference type="Proteomes" id="UP000214720"/>
    </source>
</evidence>
<dbReference type="AlphaFoldDB" id="A0A226X5H2"/>
<proteinExistence type="predicted"/>